<dbReference type="Pfam" id="PF01171">
    <property type="entry name" value="ATP_bind_3"/>
    <property type="match status" value="1"/>
</dbReference>
<organism evidence="3 4">
    <name type="scientific">[Clostridium] methylpentosum DSM 5476</name>
    <dbReference type="NCBI Taxonomy" id="537013"/>
    <lineage>
        <taxon>Bacteria</taxon>
        <taxon>Bacillati</taxon>
        <taxon>Bacillota</taxon>
        <taxon>Clostridia</taxon>
        <taxon>Eubacteriales</taxon>
        <taxon>Oscillospiraceae</taxon>
        <taxon>Oscillospiraceae incertae sedis</taxon>
    </lineage>
</organism>
<dbReference type="PIRSF" id="PIRSF004976">
    <property type="entry name" value="ATPase_YdaO"/>
    <property type="match status" value="1"/>
</dbReference>
<dbReference type="EMBL" id="ACEC01000026">
    <property type="protein sequence ID" value="EEG31671.1"/>
    <property type="molecule type" value="Genomic_DNA"/>
</dbReference>
<dbReference type="AlphaFoldDB" id="C0EA52"/>
<dbReference type="PANTHER" id="PTHR43686">
    <property type="entry name" value="SULFURTRANSFERASE-RELATED"/>
    <property type="match status" value="1"/>
</dbReference>
<dbReference type="GO" id="GO:0008033">
    <property type="term" value="P:tRNA processing"/>
    <property type="evidence" value="ECO:0007669"/>
    <property type="project" value="InterPro"/>
</dbReference>
<feature type="domain" description="tRNA(Ile)-lysidine/2-thiocytidine synthase N-terminal" evidence="2">
    <location>
        <begin position="56"/>
        <end position="213"/>
    </location>
</feature>
<dbReference type="STRING" id="537013.CLOSTMETH_00706"/>
<name>C0EA52_9FIRM</name>
<keyword evidence="1" id="KW-0808">Transferase</keyword>
<dbReference type="CDD" id="cd24138">
    <property type="entry name" value="TtcA-like"/>
    <property type="match status" value="1"/>
</dbReference>
<comment type="caution">
    <text evidence="3">The sequence shown here is derived from an EMBL/GenBank/DDBJ whole genome shotgun (WGS) entry which is preliminary data.</text>
</comment>
<protein>
    <submittedName>
        <fullName evidence="3">PP-loop family protein</fullName>
    </submittedName>
</protein>
<dbReference type="Proteomes" id="UP000003340">
    <property type="component" value="Unassembled WGS sequence"/>
</dbReference>
<dbReference type="SUPFAM" id="SSF52402">
    <property type="entry name" value="Adenine nucleotide alpha hydrolases-like"/>
    <property type="match status" value="1"/>
</dbReference>
<dbReference type="Gene3D" id="3.40.50.620">
    <property type="entry name" value="HUPs"/>
    <property type="match status" value="1"/>
</dbReference>
<sequence>MENSRVFLRACFFLLPYAIMNTTKSLGIGGRTMQKILGYMRRAVEEFDLIQDGDRIAVGVSGGKDSVVLLAGLAQMRRFIGIDYELVAITLDPRFGGVEMDYSPIEKLCESLGIEYVVKRTDIGQIVFDIRKEENPCSLCARMRRGALHDEAKAHGCNKIALGHHYDDAVETFVMNLFNEGRIGCFSPKSYLSRKELTLIRPLVFAPEKEVRRASVRCELPIVKSVCPADGVTNRQKTKEFLREMERESDGFKFRLFGAMRRAGIDGWGIRKQ</sequence>
<gene>
    <name evidence="3" type="ORF">CLOSTMETH_00706</name>
</gene>
<dbReference type="GO" id="GO:0016740">
    <property type="term" value="F:transferase activity"/>
    <property type="evidence" value="ECO:0007669"/>
    <property type="project" value="UniProtKB-KW"/>
</dbReference>
<evidence type="ECO:0000259" key="2">
    <source>
        <dbReference type="Pfam" id="PF01171"/>
    </source>
</evidence>
<reference evidence="3 4" key="1">
    <citation type="submission" date="2009-01" db="EMBL/GenBank/DDBJ databases">
        <authorList>
            <person name="Fulton L."/>
            <person name="Clifton S."/>
            <person name="Fulton B."/>
            <person name="Xu J."/>
            <person name="Minx P."/>
            <person name="Pepin K.H."/>
            <person name="Johnson M."/>
            <person name="Bhonagiri V."/>
            <person name="Nash W.E."/>
            <person name="Mardis E.R."/>
            <person name="Wilson R.K."/>
        </authorList>
    </citation>
    <scope>NUCLEOTIDE SEQUENCE [LARGE SCALE GENOMIC DNA]</scope>
    <source>
        <strain evidence="3 4">DSM 5476</strain>
    </source>
</reference>
<reference evidence="3 4" key="2">
    <citation type="submission" date="2009-02" db="EMBL/GenBank/DDBJ databases">
        <title>Draft genome sequence of Clostridium methylpentosum (DSM 5476).</title>
        <authorList>
            <person name="Sudarsanam P."/>
            <person name="Ley R."/>
            <person name="Guruge J."/>
            <person name="Turnbaugh P.J."/>
            <person name="Mahowald M."/>
            <person name="Liep D."/>
            <person name="Gordon J."/>
        </authorList>
    </citation>
    <scope>NUCLEOTIDE SEQUENCE [LARGE SCALE GENOMIC DNA]</scope>
    <source>
        <strain evidence="3 4">DSM 5476</strain>
    </source>
</reference>
<dbReference type="InterPro" id="IPR011063">
    <property type="entry name" value="TilS/TtcA_N"/>
</dbReference>
<evidence type="ECO:0000313" key="4">
    <source>
        <dbReference type="Proteomes" id="UP000003340"/>
    </source>
</evidence>
<evidence type="ECO:0000313" key="3">
    <source>
        <dbReference type="EMBL" id="EEG31671.1"/>
    </source>
</evidence>
<dbReference type="eggNOG" id="COG0037">
    <property type="taxonomic scope" value="Bacteria"/>
</dbReference>
<dbReference type="PANTHER" id="PTHR43686:SF1">
    <property type="entry name" value="AMINOTRAN_5 DOMAIN-CONTAINING PROTEIN"/>
    <property type="match status" value="1"/>
</dbReference>
<accession>C0EA52</accession>
<keyword evidence="4" id="KW-1185">Reference proteome</keyword>
<evidence type="ECO:0000256" key="1">
    <source>
        <dbReference type="ARBA" id="ARBA00022679"/>
    </source>
</evidence>
<proteinExistence type="predicted"/>
<dbReference type="HOGENOM" id="CLU_026481_5_2_9"/>
<dbReference type="InterPro" id="IPR014729">
    <property type="entry name" value="Rossmann-like_a/b/a_fold"/>
</dbReference>
<dbReference type="InterPro" id="IPR035107">
    <property type="entry name" value="tRNA_thiolation_TtcA_Ctu1"/>
</dbReference>